<dbReference type="EMBL" id="QOVN01000001">
    <property type="protein sequence ID" value="RXG31376.1"/>
    <property type="molecule type" value="Genomic_DNA"/>
</dbReference>
<sequence length="239" mass="27349">MKTVYLLVLALFLSASNKALAHYLWVETAATGKQNKKQEVRVYFGEYTYGVIEEVEGNAFKDVADFKLWLVDPSGKKMQLNTTAKKDHFAAAFTPTEKGAYLVYLENRNINVLDYTEYDFGIFKPEYQSFKQVLVGTETPVEVKKYTEGLIIKEISNTADAVKLQVFYKGKPLAEGEGTLSMKDLWTKKVTTDKQGYLNFDKPFDTKYILEITHNEKVPGKFKGDAYEFIWHCATYCNL</sequence>
<evidence type="ECO:0000313" key="5">
    <source>
        <dbReference type="Proteomes" id="UP000290037"/>
    </source>
</evidence>
<dbReference type="AlphaFoldDB" id="A0A1M5WIC2"/>
<evidence type="ECO:0000313" key="2">
    <source>
        <dbReference type="EMBL" id="RXG31376.1"/>
    </source>
</evidence>
<feature type="chain" id="PRO_5013200623" evidence="1">
    <location>
        <begin position="22"/>
        <end position="239"/>
    </location>
</feature>
<evidence type="ECO:0000313" key="3">
    <source>
        <dbReference type="EMBL" id="SHH87231.1"/>
    </source>
</evidence>
<evidence type="ECO:0000313" key="4">
    <source>
        <dbReference type="Proteomes" id="UP000184240"/>
    </source>
</evidence>
<dbReference type="InterPro" id="IPR019613">
    <property type="entry name" value="DUF4198"/>
</dbReference>
<proteinExistence type="predicted"/>
<reference evidence="2 5" key="3">
    <citation type="submission" date="2018-07" db="EMBL/GenBank/DDBJ databases">
        <title>Leeuwenhoekiella genomics.</title>
        <authorList>
            <person name="Tahon G."/>
            <person name="Willems A."/>
        </authorList>
    </citation>
    <scope>NUCLEOTIDE SEQUENCE [LARGE SCALE GENOMIC DNA]</scope>
    <source>
        <strain evidence="2 5">LMG 24856</strain>
    </source>
</reference>
<dbReference type="STRING" id="573501.SAMN04487999_1225"/>
<reference evidence="3" key="1">
    <citation type="submission" date="2016-11" db="EMBL/GenBank/DDBJ databases">
        <authorList>
            <person name="Jaros S."/>
            <person name="Januszkiewicz K."/>
            <person name="Wedrychowicz H."/>
        </authorList>
    </citation>
    <scope>NUCLEOTIDE SEQUENCE [LARGE SCALE GENOMIC DNA]</scope>
    <source>
        <strain evidence="3">DSM 19859</strain>
    </source>
</reference>
<reference evidence="4" key="2">
    <citation type="submission" date="2016-11" db="EMBL/GenBank/DDBJ databases">
        <authorList>
            <person name="Varghese N."/>
            <person name="Submissions S."/>
        </authorList>
    </citation>
    <scope>NUCLEOTIDE SEQUENCE [LARGE SCALE GENOMIC DNA]</scope>
    <source>
        <strain evidence="4">DSM 19859</strain>
    </source>
</reference>
<dbReference type="RefSeq" id="WP_072981341.1">
    <property type="nucleotide sequence ID" value="NZ_FQXT01000002.1"/>
</dbReference>
<feature type="signal peptide" evidence="1">
    <location>
        <begin position="1"/>
        <end position="21"/>
    </location>
</feature>
<name>A0A1M5WIC2_9FLAO</name>
<dbReference type="EMBL" id="FQXT01000002">
    <property type="protein sequence ID" value="SHH87231.1"/>
    <property type="molecule type" value="Genomic_DNA"/>
</dbReference>
<evidence type="ECO:0000256" key="1">
    <source>
        <dbReference type="SAM" id="SignalP"/>
    </source>
</evidence>
<dbReference type="OrthoDB" id="1148550at2"/>
<keyword evidence="1" id="KW-0732">Signal</keyword>
<dbReference type="Proteomes" id="UP000184240">
    <property type="component" value="Unassembled WGS sequence"/>
</dbReference>
<gene>
    <name evidence="2" type="ORF">DSM01_517</name>
    <name evidence="3" type="ORF">SAMN04487999_1225</name>
</gene>
<keyword evidence="5" id="KW-1185">Reference proteome</keyword>
<accession>A0A1M5WIC2</accession>
<dbReference type="Proteomes" id="UP000290037">
    <property type="component" value="Unassembled WGS sequence"/>
</dbReference>
<organism evidence="3 4">
    <name type="scientific">Leeuwenhoekiella palythoae</name>
    <dbReference type="NCBI Taxonomy" id="573501"/>
    <lineage>
        <taxon>Bacteria</taxon>
        <taxon>Pseudomonadati</taxon>
        <taxon>Bacteroidota</taxon>
        <taxon>Flavobacteriia</taxon>
        <taxon>Flavobacteriales</taxon>
        <taxon>Flavobacteriaceae</taxon>
        <taxon>Leeuwenhoekiella</taxon>
    </lineage>
</organism>
<protein>
    <submittedName>
        <fullName evidence="2">GH25 family protein</fullName>
    </submittedName>
    <submittedName>
        <fullName evidence="3">Uncharacterized conserved protein, contains GH25 family domain</fullName>
    </submittedName>
</protein>
<dbReference type="Pfam" id="PF10670">
    <property type="entry name" value="DUF4198"/>
    <property type="match status" value="1"/>
</dbReference>